<dbReference type="Proteomes" id="UP000719766">
    <property type="component" value="Unassembled WGS sequence"/>
</dbReference>
<reference evidence="2" key="1">
    <citation type="journal article" date="2020" name="New Phytol.">
        <title>Comparative genomics reveals dynamic genome evolution in host specialist ectomycorrhizal fungi.</title>
        <authorList>
            <person name="Lofgren L.A."/>
            <person name="Nguyen N.H."/>
            <person name="Vilgalys R."/>
            <person name="Ruytinx J."/>
            <person name="Liao H.L."/>
            <person name="Branco S."/>
            <person name="Kuo A."/>
            <person name="LaButti K."/>
            <person name="Lipzen A."/>
            <person name="Andreopoulos W."/>
            <person name="Pangilinan J."/>
            <person name="Riley R."/>
            <person name="Hundley H."/>
            <person name="Na H."/>
            <person name="Barry K."/>
            <person name="Grigoriev I.V."/>
            <person name="Stajich J.E."/>
            <person name="Kennedy P.G."/>
        </authorList>
    </citation>
    <scope>NUCLEOTIDE SEQUENCE</scope>
    <source>
        <strain evidence="2">S12</strain>
    </source>
</reference>
<dbReference type="RefSeq" id="XP_041164371.1">
    <property type="nucleotide sequence ID" value="XM_041305943.1"/>
</dbReference>
<feature type="compositionally biased region" description="Basic residues" evidence="1">
    <location>
        <begin position="606"/>
        <end position="627"/>
    </location>
</feature>
<gene>
    <name evidence="2" type="ORF">HD556DRAFT_1439237</name>
</gene>
<feature type="compositionally biased region" description="Low complexity" evidence="1">
    <location>
        <begin position="403"/>
        <end position="416"/>
    </location>
</feature>
<feature type="region of interest" description="Disordered" evidence="1">
    <location>
        <begin position="403"/>
        <end position="651"/>
    </location>
</feature>
<sequence>MTRECPMQLCNSNHYGASQSNPQECEKRGRSRKSVQSRDATPKKVNISKDTDEDLDDEYFAAARAMTRCYDLFCKVEKLIKIGCLLQQDKAADKGDLEEDEADKVSCKKRLEGLSTYVRDRYKRNYHQLLQLAPGLRALINNKNKSKQLARIARKMNGIISATRSDDSTRLKSQIGHYAAPLPAKEPLSPPVNNGTSSRSHLGVNHPVLASFLCPITAIKDYHQDPAETRKKLANGQIIMSAADFPAYLWEGTPPGESYDDDSMTDGLFKGYFLVRIMRHIFTGPSTALGEDSRATRSCNASLHDMTTVQPEHIAYACVQARFGISSRNKWAEVDGKFSYREFYQNIIDFLRECEDKDWVDGLLKWWNRKLFKTEHGREGAVDGVSANDSSRGSTAPMDSLAKMRAQMSARASAAKSLGGDRVRNPPSSPTPRTGSRDRSYSPLGHSHHPRVRSPSPQIHSPVPRGRSPTPAHGRHSPASHGRSFSPHKHVHPHPIPPKRAAPMVPDTTRSPTPPRRRSPTPPRRPRSPTPPRRRSPTPPRRPHSPTPPRRTSPRKNGTPPRHARSPTPTRRTSPRKKGPTVPSSPGLSELTQEDEDEELEVSTSKKGKSAGKKAKVAAKAVGKRKRAVESDDEQPSEPARHPKRQARRRK</sequence>
<evidence type="ECO:0000313" key="2">
    <source>
        <dbReference type="EMBL" id="KAG1800385.1"/>
    </source>
</evidence>
<feature type="compositionally biased region" description="Basic residues" evidence="1">
    <location>
        <begin position="642"/>
        <end position="651"/>
    </location>
</feature>
<dbReference type="GeneID" id="64599707"/>
<dbReference type="AlphaFoldDB" id="A0A9P7DQD6"/>
<keyword evidence="3" id="KW-1185">Reference proteome</keyword>
<comment type="caution">
    <text evidence="2">The sequence shown here is derived from an EMBL/GenBank/DDBJ whole genome shotgun (WGS) entry which is preliminary data.</text>
</comment>
<name>A0A9P7DQD6_9AGAM</name>
<organism evidence="2 3">
    <name type="scientific">Suillus plorans</name>
    <dbReference type="NCBI Taxonomy" id="116603"/>
    <lineage>
        <taxon>Eukaryota</taxon>
        <taxon>Fungi</taxon>
        <taxon>Dikarya</taxon>
        <taxon>Basidiomycota</taxon>
        <taxon>Agaricomycotina</taxon>
        <taxon>Agaricomycetes</taxon>
        <taxon>Agaricomycetidae</taxon>
        <taxon>Boletales</taxon>
        <taxon>Suillineae</taxon>
        <taxon>Suillaceae</taxon>
        <taxon>Suillus</taxon>
    </lineage>
</organism>
<feature type="compositionally biased region" description="Acidic residues" evidence="1">
    <location>
        <begin position="592"/>
        <end position="601"/>
    </location>
</feature>
<evidence type="ECO:0000313" key="3">
    <source>
        <dbReference type="Proteomes" id="UP000719766"/>
    </source>
</evidence>
<proteinExistence type="predicted"/>
<accession>A0A9P7DQD6</accession>
<protein>
    <submittedName>
        <fullName evidence="2">Uncharacterized protein</fullName>
    </submittedName>
</protein>
<feature type="region of interest" description="Disordered" evidence="1">
    <location>
        <begin position="1"/>
        <end position="48"/>
    </location>
</feature>
<dbReference type="InterPro" id="IPR046521">
    <property type="entry name" value="DUF6698"/>
</dbReference>
<dbReference type="OrthoDB" id="3220614at2759"/>
<dbReference type="EMBL" id="JABBWE010000009">
    <property type="protein sequence ID" value="KAG1800385.1"/>
    <property type="molecule type" value="Genomic_DNA"/>
</dbReference>
<evidence type="ECO:0000256" key="1">
    <source>
        <dbReference type="SAM" id="MobiDB-lite"/>
    </source>
</evidence>
<dbReference type="Pfam" id="PF20414">
    <property type="entry name" value="DUF6698"/>
    <property type="match status" value="1"/>
</dbReference>
<feature type="compositionally biased region" description="Polar residues" evidence="1">
    <location>
        <begin position="9"/>
        <end position="23"/>
    </location>
</feature>
<feature type="compositionally biased region" description="Basic residues" evidence="1">
    <location>
        <begin position="515"/>
        <end position="544"/>
    </location>
</feature>